<evidence type="ECO:0000313" key="3">
    <source>
        <dbReference type="Proteomes" id="UP000051054"/>
    </source>
</evidence>
<dbReference type="RefSeq" id="WP_025022480.1">
    <property type="nucleotide sequence ID" value="NZ_AZGD01000033.1"/>
</dbReference>
<keyword evidence="1" id="KW-0812">Transmembrane</keyword>
<comment type="caution">
    <text evidence="2">The sequence shown here is derived from an EMBL/GenBank/DDBJ whole genome shotgun (WGS) entry which is preliminary data.</text>
</comment>
<keyword evidence="1" id="KW-1133">Transmembrane helix</keyword>
<dbReference type="Pfam" id="PF12822">
    <property type="entry name" value="ECF_trnsprt"/>
    <property type="match status" value="1"/>
</dbReference>
<dbReference type="Gene3D" id="1.10.1760.20">
    <property type="match status" value="1"/>
</dbReference>
<evidence type="ECO:0000313" key="2">
    <source>
        <dbReference type="EMBL" id="KRM19735.1"/>
    </source>
</evidence>
<evidence type="ECO:0000256" key="1">
    <source>
        <dbReference type="SAM" id="Phobius"/>
    </source>
</evidence>
<dbReference type="Proteomes" id="UP000051054">
    <property type="component" value="Unassembled WGS sequence"/>
</dbReference>
<feature type="transmembrane region" description="Helical" evidence="1">
    <location>
        <begin position="123"/>
        <end position="142"/>
    </location>
</feature>
<keyword evidence="3" id="KW-1185">Reference proteome</keyword>
<dbReference type="AlphaFoldDB" id="A0A0R1WPC2"/>
<keyword evidence="1" id="KW-0472">Membrane</keyword>
<organism evidence="2 3">
    <name type="scientific">Ligilactobacillus hayakitensis DSM 18933 = JCM 14209</name>
    <dbReference type="NCBI Taxonomy" id="1423755"/>
    <lineage>
        <taxon>Bacteria</taxon>
        <taxon>Bacillati</taxon>
        <taxon>Bacillota</taxon>
        <taxon>Bacilli</taxon>
        <taxon>Lactobacillales</taxon>
        <taxon>Lactobacillaceae</taxon>
        <taxon>Ligilactobacillus</taxon>
    </lineage>
</organism>
<feature type="transmembrane region" description="Helical" evidence="1">
    <location>
        <begin position="7"/>
        <end position="26"/>
    </location>
</feature>
<dbReference type="OrthoDB" id="9813540at2"/>
<dbReference type="PATRIC" id="fig|1423755.3.peg.1424"/>
<gene>
    <name evidence="2" type="ORF">FC40_GL001339</name>
</gene>
<name>A0A0R1WPC2_9LACO</name>
<dbReference type="STRING" id="1423755.FC40_GL001339"/>
<dbReference type="EMBL" id="AZGD01000033">
    <property type="protein sequence ID" value="KRM19735.1"/>
    <property type="molecule type" value="Genomic_DNA"/>
</dbReference>
<feature type="transmembrane region" description="Helical" evidence="1">
    <location>
        <begin position="60"/>
        <end position="87"/>
    </location>
</feature>
<accession>A0A0R1WPC2</accession>
<reference evidence="2 3" key="1">
    <citation type="journal article" date="2015" name="Genome Announc.">
        <title>Expanding the biotechnology potential of lactobacilli through comparative genomics of 213 strains and associated genera.</title>
        <authorList>
            <person name="Sun Z."/>
            <person name="Harris H.M."/>
            <person name="McCann A."/>
            <person name="Guo C."/>
            <person name="Argimon S."/>
            <person name="Zhang W."/>
            <person name="Yang X."/>
            <person name="Jeffery I.B."/>
            <person name="Cooney J.C."/>
            <person name="Kagawa T.F."/>
            <person name="Liu W."/>
            <person name="Song Y."/>
            <person name="Salvetti E."/>
            <person name="Wrobel A."/>
            <person name="Rasinkangas P."/>
            <person name="Parkhill J."/>
            <person name="Rea M.C."/>
            <person name="O'Sullivan O."/>
            <person name="Ritari J."/>
            <person name="Douillard F.P."/>
            <person name="Paul Ross R."/>
            <person name="Yang R."/>
            <person name="Briner A.E."/>
            <person name="Felis G.E."/>
            <person name="de Vos W.M."/>
            <person name="Barrangou R."/>
            <person name="Klaenhammer T.R."/>
            <person name="Caufield P.W."/>
            <person name="Cui Y."/>
            <person name="Zhang H."/>
            <person name="O'Toole P.W."/>
        </authorList>
    </citation>
    <scope>NUCLEOTIDE SEQUENCE [LARGE SCALE GENOMIC DNA]</scope>
    <source>
        <strain evidence="2 3">DSM 18933</strain>
    </source>
</reference>
<dbReference type="eggNOG" id="COG4684">
    <property type="taxonomic scope" value="Bacteria"/>
</dbReference>
<proteinExistence type="predicted"/>
<dbReference type="InterPro" id="IPR024529">
    <property type="entry name" value="ECF_trnsprt_substrate-spec"/>
</dbReference>
<dbReference type="GO" id="GO:0022857">
    <property type="term" value="F:transmembrane transporter activity"/>
    <property type="evidence" value="ECO:0007669"/>
    <property type="project" value="InterPro"/>
</dbReference>
<protein>
    <submittedName>
        <fullName evidence="2">Integral membrane protein</fullName>
    </submittedName>
</protein>
<feature type="transmembrane region" description="Helical" evidence="1">
    <location>
        <begin position="93"/>
        <end position="111"/>
    </location>
</feature>
<sequence>MRNSQKTYTMILMSLFIAIIILQTSIPFLGYIPAGALNITIIHITVIAVALALGPKKGALIGGVWGIITFIRAFVSPTSPLAAMVFVNPMISVFPRVLIGVVGYYVYAVFFKITHKEYLSMNFGALMGSLTNTILVLGQIYLFYRNHSMALYHVDTHKLLPYLLGVAGINGVLEALVAVLIAPAIAKVIKKAIKK</sequence>
<feature type="transmembrane region" description="Helical" evidence="1">
    <location>
        <begin position="162"/>
        <end position="186"/>
    </location>
</feature>
<feature type="transmembrane region" description="Helical" evidence="1">
    <location>
        <begin position="32"/>
        <end position="53"/>
    </location>
</feature>